<sequence length="142" mass="16362">MQHATGITQTTRTFATQSVRIDTRHLRRDVGTKTHLATRLRVNHLEGTQVEVLASPCQQGLQVFDMRGHDELIAPALEQIQHLTARHFNAGSFRWKYFFDAIWQKPAVYRCHYAIPLWSGRQAVGRALSEAENDRLMRKPRA</sequence>
<gene>
    <name evidence="1" type="ORF">PS685_05373</name>
</gene>
<dbReference type="EMBL" id="CABVHO010000480">
    <property type="protein sequence ID" value="VVN77523.1"/>
    <property type="molecule type" value="Genomic_DNA"/>
</dbReference>
<proteinExistence type="predicted"/>
<protein>
    <submittedName>
        <fullName evidence="1">Uncharacterized protein</fullName>
    </submittedName>
</protein>
<name>A0A5E7AT31_PSEFL</name>
<organism evidence="1 2">
    <name type="scientific">Pseudomonas fluorescens</name>
    <dbReference type="NCBI Taxonomy" id="294"/>
    <lineage>
        <taxon>Bacteria</taxon>
        <taxon>Pseudomonadati</taxon>
        <taxon>Pseudomonadota</taxon>
        <taxon>Gammaproteobacteria</taxon>
        <taxon>Pseudomonadales</taxon>
        <taxon>Pseudomonadaceae</taxon>
        <taxon>Pseudomonas</taxon>
    </lineage>
</organism>
<accession>A0A5E7AT31</accession>
<dbReference type="AlphaFoldDB" id="A0A5E7AT31"/>
<evidence type="ECO:0000313" key="2">
    <source>
        <dbReference type="Proteomes" id="UP000326437"/>
    </source>
</evidence>
<evidence type="ECO:0000313" key="1">
    <source>
        <dbReference type="EMBL" id="VVN77523.1"/>
    </source>
</evidence>
<reference evidence="1 2" key="1">
    <citation type="submission" date="2019-09" db="EMBL/GenBank/DDBJ databases">
        <authorList>
            <person name="Chandra G."/>
            <person name="Truman W A."/>
        </authorList>
    </citation>
    <scope>NUCLEOTIDE SEQUENCE [LARGE SCALE GENOMIC DNA]</scope>
    <source>
        <strain evidence="1">PS685</strain>
    </source>
</reference>
<dbReference type="Proteomes" id="UP000326437">
    <property type="component" value="Unassembled WGS sequence"/>
</dbReference>